<evidence type="ECO:0000256" key="7">
    <source>
        <dbReference type="ARBA" id="ARBA00023077"/>
    </source>
</evidence>
<evidence type="ECO:0000256" key="5">
    <source>
        <dbReference type="ARBA" id="ARBA00022692"/>
    </source>
</evidence>
<evidence type="ECO:0000313" key="16">
    <source>
        <dbReference type="EMBL" id="MBS0030491.1"/>
    </source>
</evidence>
<gene>
    <name evidence="16" type="ORF">KE626_24405</name>
</gene>
<comment type="subcellular location">
    <subcellularLocation>
        <location evidence="1 10">Cell outer membrane</location>
        <topology evidence="1 10">Multi-pass membrane protein</topology>
    </subcellularLocation>
</comment>
<dbReference type="InterPro" id="IPR039426">
    <property type="entry name" value="TonB-dep_rcpt-like"/>
</dbReference>
<keyword evidence="4" id="KW-0410">Iron transport</keyword>
<dbReference type="RefSeq" id="WP_211975632.1">
    <property type="nucleotide sequence ID" value="NZ_CBFHAM010000043.1"/>
</dbReference>
<accession>A0ABS5J5K8</accession>
<evidence type="ECO:0000256" key="11">
    <source>
        <dbReference type="RuleBase" id="RU003357"/>
    </source>
</evidence>
<reference evidence="16 17" key="1">
    <citation type="submission" date="2021-04" db="EMBL/GenBank/DDBJ databases">
        <title>Chitinophaga sp. nov., isolated from the rhizosphere soil.</title>
        <authorList>
            <person name="He S."/>
        </authorList>
    </citation>
    <scope>NUCLEOTIDE SEQUENCE [LARGE SCALE GENOMIC DNA]</scope>
    <source>
        <strain evidence="16 17">2R12</strain>
    </source>
</reference>
<evidence type="ECO:0000256" key="4">
    <source>
        <dbReference type="ARBA" id="ARBA00022496"/>
    </source>
</evidence>
<evidence type="ECO:0000313" key="17">
    <source>
        <dbReference type="Proteomes" id="UP000676386"/>
    </source>
</evidence>
<evidence type="ECO:0000256" key="6">
    <source>
        <dbReference type="ARBA" id="ARBA00023004"/>
    </source>
</evidence>
<evidence type="ECO:0000256" key="2">
    <source>
        <dbReference type="ARBA" id="ARBA00022448"/>
    </source>
</evidence>
<dbReference type="EMBL" id="JAGTXB010000015">
    <property type="protein sequence ID" value="MBS0030491.1"/>
    <property type="molecule type" value="Genomic_DNA"/>
</dbReference>
<keyword evidence="8 10" id="KW-0472">Membrane</keyword>
<dbReference type="SUPFAM" id="SSF49464">
    <property type="entry name" value="Carboxypeptidase regulatory domain-like"/>
    <property type="match status" value="1"/>
</dbReference>
<dbReference type="InterPro" id="IPR023997">
    <property type="entry name" value="TonB-dep_OMP_SusC/RagA_CS"/>
</dbReference>
<evidence type="ECO:0000256" key="3">
    <source>
        <dbReference type="ARBA" id="ARBA00022452"/>
    </source>
</evidence>
<keyword evidence="2 10" id="KW-0813">Transport</keyword>
<evidence type="ECO:0000259" key="14">
    <source>
        <dbReference type="Pfam" id="PF07660"/>
    </source>
</evidence>
<keyword evidence="9 10" id="KW-0998">Cell outer membrane</keyword>
<keyword evidence="7 11" id="KW-0798">TonB box</keyword>
<dbReference type="Gene3D" id="2.170.130.10">
    <property type="entry name" value="TonB-dependent receptor, plug domain"/>
    <property type="match status" value="1"/>
</dbReference>
<feature type="domain" description="Secretin/TonB short N-terminal" evidence="14">
    <location>
        <begin position="47"/>
        <end position="98"/>
    </location>
</feature>
<dbReference type="SUPFAM" id="SSF56935">
    <property type="entry name" value="Porins"/>
    <property type="match status" value="1"/>
</dbReference>
<dbReference type="InterPro" id="IPR012910">
    <property type="entry name" value="Plug_dom"/>
</dbReference>
<comment type="similarity">
    <text evidence="10 11">Belongs to the TonB-dependent receptor family.</text>
</comment>
<evidence type="ECO:0000256" key="1">
    <source>
        <dbReference type="ARBA" id="ARBA00004571"/>
    </source>
</evidence>
<comment type="caution">
    <text evidence="16">The sequence shown here is derived from an EMBL/GenBank/DDBJ whole genome shotgun (WGS) entry which is preliminary data.</text>
</comment>
<dbReference type="Gene3D" id="2.40.170.20">
    <property type="entry name" value="TonB-dependent receptor, beta-barrel domain"/>
    <property type="match status" value="1"/>
</dbReference>
<sequence length="1155" mass="126584">MKLAMALIFVFTFQLGATAVAQGKVSISVKEEQLSKVLSLTEKQTGYVFFFDEKLLSSARPVTITVKDLPLQKFLDLLFQDQPLRYNIRNTTITISPKVPSAAPSARQVNASEIENSLVVIKGLITDTDGNPVPGVTVRLKPLATGGVTGDDGIFVLLNIPAGTYSVEVSCVGYVTIIKKLVVTNTPQELTFTLQRNIIEQKEVVVSTGYSVKKPGEITGSFQKISGDEIRNGITSSDPVALLKGRAAGLYISDQNGADPTSKGGQIFMRGQSSVAGVGLDPYNEFVIPAQNYGPLIVLDGVIMPNQNLKELVTPQEIQDITVLKDAAATAIYGSRAAAGVLVVTTKRGGGTKPRISAEVKYGINSPNRGAMKFLDAAGLYDLQKRFYTEDYSINKASLAPAFPTLNDYLNYRLPTQDQVNNGYDWTKYAFVTSNTTEVNVAASGGNDRTRYYAGASYYNEQSTGVNNGLIRKTFRLNLESKLTDRLTATLSINGILNDGRTDQAGGIVGIQQLIPWANPYNADGSIAQALKFKMAGADQVTDNPLFNRQFNYNKQQGQLFFGSAKLAYRINDWLSISSTNSGNLNYNKNTQYIDVRTFYGGSSIFAPQGYLGTTTANLSSFLTSNQLNFNKTVNAHTFRALAAMEFGQTTMEDMLVNVNHVRAGYPVISLARQVGGAADLSIFGIPSTKAGNIEGGKDVKAVYSAFGEAAYTYLDRLSFSGSIRTDASSSFGRDNRYGTFYSLGAAWVMSEEKFLRQIKWIDNLKVRANYGTSGSQLGDNFLTRTLYNPSIVYSGQGGATISVLGNPVLKWEITKTFSAGIDVQLFKRLTATVDVYNRKSQDLLQKVQLPGITGFPTQWQNAAAVENRGVEVVLNTRNMERKNFTWSTSFNFSFNKNQITSVANDSLKQGYYAQNNYFLYKGDDINALKAVKYAGVDPQTGKPRFEKLLFDEKGNRVGVEYVNTVAEVDAASDNRQLQTIGSFQPRFYGGLTNTFTYKRFSLSVLITYAFKYIVVDNSAAAMQTANIGRSNQVAYRKSQIPWTTPGQTNATEPALYYQATADYFGSSRYMRDASNVALRNVRFSYDLPEKLLSRMRLSNLTAYISGDNLYTVYNKFLVASSPEGPSVGNAQDFGNAAGPLSIPRRYIFGIQATF</sequence>
<dbReference type="Proteomes" id="UP000676386">
    <property type="component" value="Unassembled WGS sequence"/>
</dbReference>
<dbReference type="NCBIfam" id="TIGR04057">
    <property type="entry name" value="SusC_RagA_signa"/>
    <property type="match status" value="1"/>
</dbReference>
<evidence type="ECO:0000256" key="10">
    <source>
        <dbReference type="PROSITE-ProRule" id="PRU01360"/>
    </source>
</evidence>
<dbReference type="Pfam" id="PF00593">
    <property type="entry name" value="TonB_dep_Rec_b-barrel"/>
    <property type="match status" value="1"/>
</dbReference>
<keyword evidence="12" id="KW-0732">Signal</keyword>
<organism evidence="16 17">
    <name type="scientific">Chitinophaga hostae</name>
    <dbReference type="NCBI Taxonomy" id="2831022"/>
    <lineage>
        <taxon>Bacteria</taxon>
        <taxon>Pseudomonadati</taxon>
        <taxon>Bacteroidota</taxon>
        <taxon>Chitinophagia</taxon>
        <taxon>Chitinophagales</taxon>
        <taxon>Chitinophagaceae</taxon>
        <taxon>Chitinophaga</taxon>
    </lineage>
</organism>
<evidence type="ECO:0000256" key="8">
    <source>
        <dbReference type="ARBA" id="ARBA00023136"/>
    </source>
</evidence>
<feature type="domain" description="TonB-dependent receptor-like beta-barrel" evidence="13">
    <location>
        <begin position="517"/>
        <end position="962"/>
    </location>
</feature>
<evidence type="ECO:0000256" key="9">
    <source>
        <dbReference type="ARBA" id="ARBA00023237"/>
    </source>
</evidence>
<dbReference type="NCBIfam" id="TIGR04056">
    <property type="entry name" value="OMP_RagA_SusC"/>
    <property type="match status" value="1"/>
</dbReference>
<dbReference type="InterPro" id="IPR011662">
    <property type="entry name" value="Secretin/TonB_short_N"/>
</dbReference>
<keyword evidence="3 10" id="KW-1134">Transmembrane beta strand</keyword>
<protein>
    <submittedName>
        <fullName evidence="16">SusC/RagA family TonB-linked outer membrane protein</fullName>
    </submittedName>
</protein>
<dbReference type="InterPro" id="IPR008969">
    <property type="entry name" value="CarboxyPept-like_regulatory"/>
</dbReference>
<feature type="signal peptide" evidence="12">
    <location>
        <begin position="1"/>
        <end position="21"/>
    </location>
</feature>
<dbReference type="Pfam" id="PF07660">
    <property type="entry name" value="STN"/>
    <property type="match status" value="1"/>
</dbReference>
<evidence type="ECO:0000259" key="13">
    <source>
        <dbReference type="Pfam" id="PF00593"/>
    </source>
</evidence>
<evidence type="ECO:0000256" key="12">
    <source>
        <dbReference type="SAM" id="SignalP"/>
    </source>
</evidence>
<dbReference type="Pfam" id="PF13715">
    <property type="entry name" value="CarbopepD_reg_2"/>
    <property type="match status" value="1"/>
</dbReference>
<dbReference type="InterPro" id="IPR037066">
    <property type="entry name" value="Plug_dom_sf"/>
</dbReference>
<keyword evidence="5 10" id="KW-0812">Transmembrane</keyword>
<dbReference type="PROSITE" id="PS52016">
    <property type="entry name" value="TONB_DEPENDENT_REC_3"/>
    <property type="match status" value="1"/>
</dbReference>
<keyword evidence="17" id="KW-1185">Reference proteome</keyword>
<evidence type="ECO:0000259" key="15">
    <source>
        <dbReference type="Pfam" id="PF07715"/>
    </source>
</evidence>
<feature type="domain" description="TonB-dependent receptor plug" evidence="15">
    <location>
        <begin position="217"/>
        <end position="341"/>
    </location>
</feature>
<dbReference type="Pfam" id="PF07715">
    <property type="entry name" value="Plug"/>
    <property type="match status" value="1"/>
</dbReference>
<dbReference type="Gene3D" id="2.60.40.1120">
    <property type="entry name" value="Carboxypeptidase-like, regulatory domain"/>
    <property type="match status" value="1"/>
</dbReference>
<feature type="chain" id="PRO_5046032203" evidence="12">
    <location>
        <begin position="22"/>
        <end position="1155"/>
    </location>
</feature>
<keyword evidence="6" id="KW-0408">Iron</keyword>
<keyword evidence="4" id="KW-0406">Ion transport</keyword>
<dbReference type="InterPro" id="IPR036942">
    <property type="entry name" value="Beta-barrel_TonB_sf"/>
</dbReference>
<dbReference type="InterPro" id="IPR023996">
    <property type="entry name" value="TonB-dep_OMP_SusC/RagA"/>
</dbReference>
<proteinExistence type="inferred from homology"/>
<dbReference type="InterPro" id="IPR000531">
    <property type="entry name" value="Beta-barrel_TonB"/>
</dbReference>
<name>A0ABS5J5K8_9BACT</name>